<dbReference type="EC" id="1.14.13.113" evidence="4"/>
<dbReference type="InterPro" id="IPR036188">
    <property type="entry name" value="FAD/NAD-bd_sf"/>
</dbReference>
<dbReference type="GO" id="GO:0102099">
    <property type="term" value="F:FAD-dependent urate hydroxylase activity"/>
    <property type="evidence" value="ECO:0007669"/>
    <property type="project" value="UniProtKB-EC"/>
</dbReference>
<protein>
    <submittedName>
        <fullName evidence="4">FAD-dependent urate hydroxylase</fullName>
        <ecNumber evidence="4">1.14.13.113</ecNumber>
    </submittedName>
</protein>
<keyword evidence="1 4" id="KW-0560">Oxidoreductase</keyword>
<proteinExistence type="predicted"/>
<reference evidence="5" key="3">
    <citation type="submission" date="2016-02" db="EMBL/GenBank/DDBJ databases">
        <title>Draft genome of pathogenic Streptomyces sp. in Japan.</title>
        <authorList>
            <person name="Tomihama T."/>
            <person name="Ikenaga M."/>
            <person name="Sakai M."/>
            <person name="Okubo T."/>
            <person name="Ikeda S."/>
        </authorList>
    </citation>
    <scope>NUCLEOTIDE SEQUENCE [LARGE SCALE GENOMIC DNA]</scope>
    <source>
        <strain evidence="5">S58</strain>
    </source>
</reference>
<evidence type="ECO:0000259" key="3">
    <source>
        <dbReference type="Pfam" id="PF01494"/>
    </source>
</evidence>
<evidence type="ECO:0000313" key="4">
    <source>
        <dbReference type="EMBL" id="GAQ67678.1"/>
    </source>
</evidence>
<reference evidence="4 5" key="2">
    <citation type="journal article" date="2016" name="Genome Announc.">
        <title>Draft Genome Sequences of Streptomyces scabiei S58, Streptomyces turgidiscabies T45, and Streptomyces acidiscabies a10, the Pathogens of Potato Common Scab, Isolated in Japan.</title>
        <authorList>
            <person name="Tomihama T."/>
            <person name="Nishi Y."/>
            <person name="Sakai M."/>
            <person name="Ikenaga M."/>
            <person name="Okubo T."/>
            <person name="Ikeda S."/>
        </authorList>
    </citation>
    <scope>NUCLEOTIDE SEQUENCE [LARGE SCALE GENOMIC DNA]</scope>
    <source>
        <strain evidence="4 5">S58</strain>
    </source>
</reference>
<dbReference type="InterPro" id="IPR002938">
    <property type="entry name" value="FAD-bd"/>
</dbReference>
<dbReference type="OrthoDB" id="9782160at2"/>
<dbReference type="SUPFAM" id="SSF51905">
    <property type="entry name" value="FAD/NAD(P)-binding domain"/>
    <property type="match status" value="1"/>
</dbReference>
<name>A0A100JXU3_STRSC</name>
<accession>A0A100JXU3</accession>
<sequence length="398" mass="43176">MTTALIIGGGIGGLTTALALRRAGIEPLVHEAYDRPDDYVGLFLNTASNGLDAFRAIGVDLTRHVDGVPIPRMVLSSGSGRRLGEVANGTRLPDGSVSVCVRRGELQRALRAQVREAGIPLTYGKRLDTYRTLPTGVVARFTDGTEVPGDLLIGADGIHSRTRALLDPDAPAPRFTGLLSVGGYSEGTGLAPTTGIQHLVFGKRAFFGYLVRESGETYWFANLHRPDEPDRRDLAAMTADQWRRHLADLFADDTPVIGQILDHLVGEVGAYPVYDIPTSPVWHRGPAALIGDAVHATSPSAGQGASMAVEDAVVLAQCLRDAPDTSTAFTTYERLRRPRVEKVVAYSRKLSDSKTAGPVARVLRDLMMPLALRYFANPEAHAWMYDHHIDWDRPVAVR</sequence>
<dbReference type="Pfam" id="PF01494">
    <property type="entry name" value="FAD_binding_3"/>
    <property type="match status" value="1"/>
</dbReference>
<reference evidence="5" key="1">
    <citation type="submission" date="2015-11" db="EMBL/GenBank/DDBJ databases">
        <authorList>
            <consortium name="Cross-ministerial Strategic Innovation Promotion Program (SIP) consortium"/>
            <person name="Tomihama T."/>
            <person name="Ikenaga M."/>
            <person name="Sakai M."/>
            <person name="Okubo T."/>
            <person name="Ikeda S."/>
        </authorList>
    </citation>
    <scope>NUCLEOTIDE SEQUENCE [LARGE SCALE GENOMIC DNA]</scope>
    <source>
        <strain evidence="5">S58</strain>
    </source>
</reference>
<comment type="caution">
    <text evidence="4">The sequence shown here is derived from an EMBL/GenBank/DDBJ whole genome shotgun (WGS) entry which is preliminary data.</text>
</comment>
<dbReference type="AlphaFoldDB" id="A0A100JXU3"/>
<organism evidence="4 5">
    <name type="scientific">Streptomyces scabiei</name>
    <dbReference type="NCBI Taxonomy" id="1930"/>
    <lineage>
        <taxon>Bacteria</taxon>
        <taxon>Bacillati</taxon>
        <taxon>Actinomycetota</taxon>
        <taxon>Actinomycetes</taxon>
        <taxon>Kitasatosporales</taxon>
        <taxon>Streptomycetaceae</taxon>
        <taxon>Streptomyces</taxon>
    </lineage>
</organism>
<dbReference type="InterPro" id="IPR050493">
    <property type="entry name" value="FAD-dep_Monooxygenase_BioMet"/>
</dbReference>
<keyword evidence="2" id="KW-0503">Monooxygenase</keyword>
<evidence type="ECO:0000256" key="1">
    <source>
        <dbReference type="ARBA" id="ARBA00023002"/>
    </source>
</evidence>
<dbReference type="Proteomes" id="UP000067448">
    <property type="component" value="Unassembled WGS sequence"/>
</dbReference>
<evidence type="ECO:0000256" key="2">
    <source>
        <dbReference type="ARBA" id="ARBA00023033"/>
    </source>
</evidence>
<gene>
    <name evidence="4" type="primary">hpxO_4</name>
    <name evidence="4" type="ORF">SsS58_08134</name>
</gene>
<dbReference type="PANTHER" id="PTHR13789">
    <property type="entry name" value="MONOOXYGENASE"/>
    <property type="match status" value="1"/>
</dbReference>
<dbReference type="Gene3D" id="3.50.50.60">
    <property type="entry name" value="FAD/NAD(P)-binding domain"/>
    <property type="match status" value="1"/>
</dbReference>
<dbReference type="GO" id="GO:0071949">
    <property type="term" value="F:FAD binding"/>
    <property type="evidence" value="ECO:0007669"/>
    <property type="project" value="InterPro"/>
</dbReference>
<dbReference type="PANTHER" id="PTHR13789:SF309">
    <property type="entry name" value="PUTATIVE (AFU_ORTHOLOGUE AFUA_6G14510)-RELATED"/>
    <property type="match status" value="1"/>
</dbReference>
<dbReference type="RefSeq" id="WP_059084654.1">
    <property type="nucleotide sequence ID" value="NZ_BCMM01000063.1"/>
</dbReference>
<dbReference type="PRINTS" id="PR00420">
    <property type="entry name" value="RNGMNOXGNASE"/>
</dbReference>
<dbReference type="EMBL" id="BCMM01000063">
    <property type="protein sequence ID" value="GAQ67678.1"/>
    <property type="molecule type" value="Genomic_DNA"/>
</dbReference>
<evidence type="ECO:0000313" key="5">
    <source>
        <dbReference type="Proteomes" id="UP000067448"/>
    </source>
</evidence>
<feature type="domain" description="FAD-binding" evidence="3">
    <location>
        <begin position="2"/>
        <end position="345"/>
    </location>
</feature>